<dbReference type="Gene3D" id="3.30.160.60">
    <property type="entry name" value="Classic Zinc Finger"/>
    <property type="match status" value="3"/>
</dbReference>
<dbReference type="Pfam" id="PF00096">
    <property type="entry name" value="zf-C2H2"/>
    <property type="match status" value="3"/>
</dbReference>
<dbReference type="Pfam" id="PF02023">
    <property type="entry name" value="SCAN"/>
    <property type="match status" value="1"/>
</dbReference>
<dbReference type="PANTHER" id="PTHR45935:SF28">
    <property type="entry name" value="SCAN DOMAIN-CONTAINING PROTEIN 3"/>
    <property type="match status" value="1"/>
</dbReference>
<dbReference type="PANTHER" id="PTHR45935">
    <property type="entry name" value="PROTEIN ZBED8-RELATED"/>
    <property type="match status" value="1"/>
</dbReference>
<keyword evidence="10 12" id="KW-0539">Nucleus</keyword>
<organism evidence="17 18">
    <name type="scientific">Leptonychotes weddellii</name>
    <name type="common">Weddell seal</name>
    <name type="synonym">Otaria weddellii</name>
    <dbReference type="NCBI Taxonomy" id="9713"/>
    <lineage>
        <taxon>Eukaryota</taxon>
        <taxon>Metazoa</taxon>
        <taxon>Chordata</taxon>
        <taxon>Craniata</taxon>
        <taxon>Vertebrata</taxon>
        <taxon>Euteleostomi</taxon>
        <taxon>Mammalia</taxon>
        <taxon>Eutheria</taxon>
        <taxon>Laurasiatheria</taxon>
        <taxon>Carnivora</taxon>
        <taxon>Caniformia</taxon>
        <taxon>Pinnipedia</taxon>
        <taxon>Phocidae</taxon>
        <taxon>Monachinae</taxon>
        <taxon>Lobodontini</taxon>
        <taxon>Leptonychotes</taxon>
    </lineage>
</organism>
<dbReference type="SMART" id="SM00355">
    <property type="entry name" value="ZnF_C2H2"/>
    <property type="match status" value="3"/>
</dbReference>
<keyword evidence="7" id="KW-0805">Transcription regulation</keyword>
<evidence type="ECO:0000256" key="1">
    <source>
        <dbReference type="ARBA" id="ARBA00004123"/>
    </source>
</evidence>
<evidence type="ECO:0000256" key="8">
    <source>
        <dbReference type="ARBA" id="ARBA00023125"/>
    </source>
</evidence>
<dbReference type="InterPro" id="IPR038269">
    <property type="entry name" value="SCAN_sf"/>
</dbReference>
<feature type="compositionally biased region" description="Polar residues" evidence="13">
    <location>
        <begin position="28"/>
        <end position="40"/>
    </location>
</feature>
<feature type="region of interest" description="Disordered" evidence="13">
    <location>
        <begin position="154"/>
        <end position="205"/>
    </location>
</feature>
<dbReference type="InterPro" id="IPR036051">
    <property type="entry name" value="KRAB_dom_sf"/>
</dbReference>
<keyword evidence="3" id="KW-0479">Metal-binding</keyword>
<dbReference type="PROSITE" id="PS50804">
    <property type="entry name" value="SCAN_BOX"/>
    <property type="match status" value="1"/>
</dbReference>
<feature type="region of interest" description="Disordered" evidence="13">
    <location>
        <begin position="270"/>
        <end position="296"/>
    </location>
</feature>
<feature type="domain" description="SCAN box" evidence="15">
    <location>
        <begin position="54"/>
        <end position="136"/>
    </location>
</feature>
<dbReference type="AlphaFoldDB" id="A0A7F8Q5C0"/>
<evidence type="ECO:0000256" key="10">
    <source>
        <dbReference type="ARBA" id="ARBA00023242"/>
    </source>
</evidence>
<dbReference type="RefSeq" id="XP_030875716.1">
    <property type="nucleotide sequence ID" value="XM_031019856.1"/>
</dbReference>
<feature type="domain" description="C2H2-type" evidence="14">
    <location>
        <begin position="404"/>
        <end position="431"/>
    </location>
</feature>
<evidence type="ECO:0000259" key="16">
    <source>
        <dbReference type="PROSITE" id="PS50805"/>
    </source>
</evidence>
<keyword evidence="8" id="KW-0238">DNA-binding</keyword>
<feature type="domain" description="KRAB" evidence="16">
    <location>
        <begin position="224"/>
        <end position="297"/>
    </location>
</feature>
<feature type="domain" description="C2H2-type" evidence="14">
    <location>
        <begin position="432"/>
        <end position="459"/>
    </location>
</feature>
<feature type="region of interest" description="Disordered" evidence="13">
    <location>
        <begin position="20"/>
        <end position="40"/>
    </location>
</feature>
<dbReference type="CTD" id="55888"/>
<dbReference type="InterPro" id="IPR001909">
    <property type="entry name" value="KRAB"/>
</dbReference>
<reference evidence="18" key="1">
    <citation type="submission" date="2025-08" db="UniProtKB">
        <authorList>
            <consortium name="RefSeq"/>
        </authorList>
    </citation>
    <scope>IDENTIFICATION</scope>
    <source>
        <tissue evidence="18">Liver</tissue>
    </source>
</reference>
<evidence type="ECO:0000256" key="11">
    <source>
        <dbReference type="PROSITE-ProRule" id="PRU00042"/>
    </source>
</evidence>
<dbReference type="InterPro" id="IPR036236">
    <property type="entry name" value="Znf_C2H2_sf"/>
</dbReference>
<keyword evidence="17" id="KW-1185">Reference proteome</keyword>
<keyword evidence="4" id="KW-0677">Repeat</keyword>
<proteinExistence type="inferred from homology"/>
<dbReference type="PROSITE" id="PS50157">
    <property type="entry name" value="ZINC_FINGER_C2H2_2"/>
    <property type="match status" value="3"/>
</dbReference>
<dbReference type="FunFam" id="1.10.4020.10:FF:000001">
    <property type="entry name" value="zinc finger protein 263 isoform X1"/>
    <property type="match status" value="1"/>
</dbReference>
<evidence type="ECO:0000259" key="14">
    <source>
        <dbReference type="PROSITE" id="PS50157"/>
    </source>
</evidence>
<name>A0A7F8Q5C0_LEPWE</name>
<sequence length="502" mass="55693">MATQGRGTLGLLPRGAVLQKQEGRQTMKQEPGSQTWGQGCSLQKNHPPVCEIFRLHFRQLCYHEMSGPQEALSRLRELCHWWLMPEVHTKEQILELLVLEQFLSILPGELRTWVQLHHPESGEEAVAVVEDFQRHLGEVSGTVQEQEMCLEETTTLGTTEESLPTSPFSEGSASGGRLEPPHDLLPSGHSGQCTSQMPALSQAGKSGDQAVATVLRMVRPQGSAAYQFLSVDYTERKWKGPALSQRAVYRSIVPENYCSMASLAGETRMRRSELPAKQEVSKGSASSDGTSGGLCGVVSGEPETGAACEGTLEKLEGQSSDEEGSGLESDFFKITHEDKDKSTKDGCDEYSELGKHPDLSSSAAEHQGVLKGQKFYQCDECGKAFNWSSHLIGHQRIHTGEKPYECNECGKTFRQTSQLIVHFRTHTGEKPYECNECGKTYRHSSHLIQHQRLHNASLDDLMENFPVTVQRERSHLSPRSRDIVNGQSPSVLPLHELKTLFI</sequence>
<dbReference type="PROSITE" id="PS50805">
    <property type="entry name" value="KRAB"/>
    <property type="match status" value="1"/>
</dbReference>
<evidence type="ECO:0000256" key="5">
    <source>
        <dbReference type="ARBA" id="ARBA00022771"/>
    </source>
</evidence>
<dbReference type="GO" id="GO:0008270">
    <property type="term" value="F:zinc ion binding"/>
    <property type="evidence" value="ECO:0007669"/>
    <property type="project" value="UniProtKB-KW"/>
</dbReference>
<keyword evidence="9" id="KW-0804">Transcription</keyword>
<dbReference type="GeneID" id="102727577"/>
<feature type="region of interest" description="Disordered" evidence="13">
    <location>
        <begin position="333"/>
        <end position="365"/>
    </location>
</feature>
<evidence type="ECO:0000256" key="6">
    <source>
        <dbReference type="ARBA" id="ARBA00022833"/>
    </source>
</evidence>
<dbReference type="SUPFAM" id="SSF47353">
    <property type="entry name" value="Retrovirus capsid dimerization domain-like"/>
    <property type="match status" value="1"/>
</dbReference>
<dbReference type="PROSITE" id="PS00028">
    <property type="entry name" value="ZINC_FINGER_C2H2_1"/>
    <property type="match status" value="3"/>
</dbReference>
<evidence type="ECO:0000259" key="15">
    <source>
        <dbReference type="PROSITE" id="PS50804"/>
    </source>
</evidence>
<dbReference type="InterPro" id="IPR013087">
    <property type="entry name" value="Znf_C2H2_type"/>
</dbReference>
<evidence type="ECO:0000256" key="3">
    <source>
        <dbReference type="ARBA" id="ARBA00022723"/>
    </source>
</evidence>
<dbReference type="SMART" id="SM00431">
    <property type="entry name" value="SCAN"/>
    <property type="match status" value="1"/>
</dbReference>
<dbReference type="CDD" id="cd07936">
    <property type="entry name" value="SCAN"/>
    <property type="match status" value="1"/>
</dbReference>
<accession>A0A7F8Q5C0</accession>
<keyword evidence="5 11" id="KW-0863">Zinc-finger</keyword>
<evidence type="ECO:0000313" key="17">
    <source>
        <dbReference type="Proteomes" id="UP000245341"/>
    </source>
</evidence>
<evidence type="ECO:0000256" key="9">
    <source>
        <dbReference type="ARBA" id="ARBA00023163"/>
    </source>
</evidence>
<dbReference type="GO" id="GO:0005634">
    <property type="term" value="C:nucleus"/>
    <property type="evidence" value="ECO:0007669"/>
    <property type="project" value="UniProtKB-SubCell"/>
</dbReference>
<evidence type="ECO:0000256" key="4">
    <source>
        <dbReference type="ARBA" id="ARBA00022737"/>
    </source>
</evidence>
<feature type="compositionally biased region" description="Polar residues" evidence="13">
    <location>
        <begin position="189"/>
        <end position="199"/>
    </location>
</feature>
<evidence type="ECO:0000256" key="7">
    <source>
        <dbReference type="ARBA" id="ARBA00023015"/>
    </source>
</evidence>
<dbReference type="InterPro" id="IPR003309">
    <property type="entry name" value="SCAN_dom"/>
</dbReference>
<dbReference type="SUPFAM" id="SSF57667">
    <property type="entry name" value="beta-beta-alpha zinc fingers"/>
    <property type="match status" value="2"/>
</dbReference>
<evidence type="ECO:0000313" key="18">
    <source>
        <dbReference type="RefSeq" id="XP_030875716.1"/>
    </source>
</evidence>
<protein>
    <submittedName>
        <fullName evidence="18">Zinc finger protein with KRAB and SCAN domains 7 isoform X3</fullName>
    </submittedName>
</protein>
<evidence type="ECO:0000256" key="12">
    <source>
        <dbReference type="PROSITE-ProRule" id="PRU00187"/>
    </source>
</evidence>
<dbReference type="GO" id="GO:0006355">
    <property type="term" value="P:regulation of DNA-templated transcription"/>
    <property type="evidence" value="ECO:0007669"/>
    <property type="project" value="InterPro"/>
</dbReference>
<gene>
    <name evidence="18" type="primary">ZKSCAN7</name>
</gene>
<comment type="subcellular location">
    <subcellularLocation>
        <location evidence="1 12">Nucleus</location>
    </subcellularLocation>
</comment>
<feature type="domain" description="C2H2-type" evidence="14">
    <location>
        <begin position="376"/>
        <end position="403"/>
    </location>
</feature>
<comment type="similarity">
    <text evidence="2">Belongs to the krueppel C2H2-type zinc-finger protein family.</text>
</comment>
<dbReference type="FunFam" id="3.30.160.60:FF:000512">
    <property type="entry name" value="zinc finger protein 197 isoform X1"/>
    <property type="match status" value="1"/>
</dbReference>
<dbReference type="SUPFAM" id="SSF109640">
    <property type="entry name" value="KRAB domain (Kruppel-associated box)"/>
    <property type="match status" value="1"/>
</dbReference>
<dbReference type="FunFam" id="3.30.160.60:FF:002254">
    <property type="entry name" value="Zinc finger protein 540"/>
    <property type="match status" value="1"/>
</dbReference>
<evidence type="ECO:0000256" key="2">
    <source>
        <dbReference type="ARBA" id="ARBA00006991"/>
    </source>
</evidence>
<evidence type="ECO:0000256" key="13">
    <source>
        <dbReference type="SAM" id="MobiDB-lite"/>
    </source>
</evidence>
<dbReference type="GO" id="GO:0003677">
    <property type="term" value="F:DNA binding"/>
    <property type="evidence" value="ECO:0007669"/>
    <property type="project" value="UniProtKB-KW"/>
</dbReference>
<feature type="compositionally biased region" description="Basic and acidic residues" evidence="13">
    <location>
        <begin position="333"/>
        <end position="358"/>
    </location>
</feature>
<dbReference type="Proteomes" id="UP000245341">
    <property type="component" value="Unplaced"/>
</dbReference>
<dbReference type="Gene3D" id="1.10.4020.10">
    <property type="entry name" value="DNA breaking-rejoining enzymes"/>
    <property type="match status" value="1"/>
</dbReference>
<feature type="compositionally biased region" description="Basic and acidic residues" evidence="13">
    <location>
        <begin position="270"/>
        <end position="280"/>
    </location>
</feature>
<keyword evidence="6" id="KW-0862">Zinc</keyword>
<dbReference type="FunFam" id="3.30.160.60:FF:000281">
    <property type="entry name" value="Zinc finger protein 558 isoform X1"/>
    <property type="match status" value="1"/>
</dbReference>
<dbReference type="InterPro" id="IPR050916">
    <property type="entry name" value="SCAN-C2H2_zinc_finger"/>
</dbReference>
<feature type="compositionally biased region" description="Low complexity" evidence="13">
    <location>
        <begin position="154"/>
        <end position="165"/>
    </location>
</feature>